<proteinExistence type="predicted"/>
<organism evidence="1">
    <name type="scientific">Tetraodon nigroviridis</name>
    <name type="common">Spotted green pufferfish</name>
    <name type="synonym">Chelonodon nigroviridis</name>
    <dbReference type="NCBI Taxonomy" id="99883"/>
    <lineage>
        <taxon>Eukaryota</taxon>
        <taxon>Metazoa</taxon>
        <taxon>Chordata</taxon>
        <taxon>Craniata</taxon>
        <taxon>Vertebrata</taxon>
        <taxon>Euteleostomi</taxon>
        <taxon>Actinopterygii</taxon>
        <taxon>Neopterygii</taxon>
        <taxon>Teleostei</taxon>
        <taxon>Neoteleostei</taxon>
        <taxon>Acanthomorphata</taxon>
        <taxon>Eupercaria</taxon>
        <taxon>Tetraodontiformes</taxon>
        <taxon>Tetradontoidea</taxon>
        <taxon>Tetraodontidae</taxon>
        <taxon>Tetraodon</taxon>
    </lineage>
</organism>
<dbReference type="KEGG" id="tng:GSTEN00010010G001"/>
<gene>
    <name evidence="1" type="ORF">GSTENG00010010001</name>
</gene>
<protein>
    <submittedName>
        <fullName evidence="1">(spotted green pufferfish) hypothetical protein</fullName>
    </submittedName>
</protein>
<comment type="caution">
    <text evidence="1">The sequence shown here is derived from an EMBL/GenBank/DDBJ whole genome shotgun (WGS) entry which is preliminary data.</text>
</comment>
<accession>Q4SZ51</accession>
<dbReference type="EMBL" id="CAAE01011832">
    <property type="protein sequence ID" value="CAF94081.1"/>
    <property type="molecule type" value="Genomic_DNA"/>
</dbReference>
<evidence type="ECO:0000313" key="1">
    <source>
        <dbReference type="EMBL" id="CAF94081.1"/>
    </source>
</evidence>
<dbReference type="AlphaFoldDB" id="Q4SZ51"/>
<reference evidence="1" key="1">
    <citation type="journal article" date="2004" name="Nature">
        <title>Genome duplication in the teleost fish Tetraodon nigroviridis reveals the early vertebrate proto-karyotype.</title>
        <authorList>
            <person name="Jaillon O."/>
            <person name="Aury J.-M."/>
            <person name="Brunet F."/>
            <person name="Petit J.-L."/>
            <person name="Stange-Thomann N."/>
            <person name="Mauceli E."/>
            <person name="Bouneau L."/>
            <person name="Fischer C."/>
            <person name="Ozouf-Costaz C."/>
            <person name="Bernot A."/>
            <person name="Nicaud S."/>
            <person name="Jaffe D."/>
            <person name="Fisher S."/>
            <person name="Lutfalla G."/>
            <person name="Dossat C."/>
            <person name="Segurens B."/>
            <person name="Dasilva C."/>
            <person name="Salanoubat M."/>
            <person name="Levy M."/>
            <person name="Boudet N."/>
            <person name="Castellano S."/>
            <person name="Anthouard V."/>
            <person name="Jubin C."/>
            <person name="Castelli V."/>
            <person name="Katinka M."/>
            <person name="Vacherie B."/>
            <person name="Biemont C."/>
            <person name="Skalli Z."/>
            <person name="Cattolico L."/>
            <person name="Poulain J."/>
            <person name="De Berardinis V."/>
            <person name="Cruaud C."/>
            <person name="Duprat S."/>
            <person name="Brottier P."/>
            <person name="Coutanceau J.-P."/>
            <person name="Gouzy J."/>
            <person name="Parra G."/>
            <person name="Lardier G."/>
            <person name="Chapple C."/>
            <person name="McKernan K.J."/>
            <person name="McEwan P."/>
            <person name="Bosak S."/>
            <person name="Kellis M."/>
            <person name="Volff J.-N."/>
            <person name="Guigo R."/>
            <person name="Zody M.C."/>
            <person name="Mesirov J."/>
            <person name="Lindblad-Toh K."/>
            <person name="Birren B."/>
            <person name="Nusbaum C."/>
            <person name="Kahn D."/>
            <person name="Robinson-Rechavi M."/>
            <person name="Laudet V."/>
            <person name="Schachter V."/>
            <person name="Quetier F."/>
            <person name="Saurin W."/>
            <person name="Scarpelli C."/>
            <person name="Wincker P."/>
            <person name="Lander E.S."/>
            <person name="Weissenbach J."/>
            <person name="Roest Crollius H."/>
        </authorList>
    </citation>
    <scope>NUCLEOTIDE SEQUENCE [LARGE SCALE GENOMIC DNA]</scope>
</reference>
<reference evidence="1" key="2">
    <citation type="submission" date="2004-02" db="EMBL/GenBank/DDBJ databases">
        <authorList>
            <consortium name="Genoscope"/>
            <consortium name="Whitehead Institute Centre for Genome Research"/>
        </authorList>
    </citation>
    <scope>NUCLEOTIDE SEQUENCE</scope>
</reference>
<sequence length="46" mass="5245">MEPEQRSVTLTQNGNVKNRPESKFLTHLEWNSEINEATTSGVLRCV</sequence>
<name>Q4SZ51_TETNG</name>